<dbReference type="SUPFAM" id="SSF47413">
    <property type="entry name" value="lambda repressor-like DNA-binding domains"/>
    <property type="match status" value="1"/>
</dbReference>
<dbReference type="InterPro" id="IPR010982">
    <property type="entry name" value="Lambda_DNA-bd_dom_sf"/>
</dbReference>
<gene>
    <name evidence="1" type="ORF">COK86_13645</name>
</gene>
<comment type="caution">
    <text evidence="1">The sequence shown here is derived from an EMBL/GenBank/DDBJ whole genome shotgun (WGS) entry which is preliminary data.</text>
</comment>
<dbReference type="PROSITE" id="PS50943">
    <property type="entry name" value="HTH_CROC1"/>
    <property type="match status" value="1"/>
</dbReference>
<organism evidence="1 2">
    <name type="scientific">Bacillus cereus</name>
    <dbReference type="NCBI Taxonomy" id="1396"/>
    <lineage>
        <taxon>Bacteria</taxon>
        <taxon>Bacillati</taxon>
        <taxon>Bacillota</taxon>
        <taxon>Bacilli</taxon>
        <taxon>Bacillales</taxon>
        <taxon>Bacillaceae</taxon>
        <taxon>Bacillus</taxon>
        <taxon>Bacillus cereus group</taxon>
    </lineage>
</organism>
<proteinExistence type="predicted"/>
<name>A0A2B3TZV9_BACCE</name>
<dbReference type="InterPro" id="IPR001387">
    <property type="entry name" value="Cro/C1-type_HTH"/>
</dbReference>
<dbReference type="Gene3D" id="1.10.260.40">
    <property type="entry name" value="lambda repressor-like DNA-binding domains"/>
    <property type="match status" value="1"/>
</dbReference>
<dbReference type="Proteomes" id="UP000224076">
    <property type="component" value="Unassembled WGS sequence"/>
</dbReference>
<dbReference type="SMART" id="SM00530">
    <property type="entry name" value="HTH_XRE"/>
    <property type="match status" value="1"/>
</dbReference>
<evidence type="ECO:0000313" key="1">
    <source>
        <dbReference type="EMBL" id="PFU42218.1"/>
    </source>
</evidence>
<evidence type="ECO:0000313" key="2">
    <source>
        <dbReference type="Proteomes" id="UP000224076"/>
    </source>
</evidence>
<dbReference type="CDD" id="cd00093">
    <property type="entry name" value="HTH_XRE"/>
    <property type="match status" value="1"/>
</dbReference>
<protein>
    <submittedName>
        <fullName evidence="1">Transcriptional regulator</fullName>
    </submittedName>
</protein>
<dbReference type="AlphaFoldDB" id="A0A2B3TZV9"/>
<sequence>MTIMFFIDLEDICKRHNKTLTLLAEEAGVTRATLSRVKATKSINMVTLSKIATALQIEHPEKLIKVMKG</sequence>
<dbReference type="Pfam" id="PF13443">
    <property type="entry name" value="HTH_26"/>
    <property type="match status" value="1"/>
</dbReference>
<dbReference type="GO" id="GO:0003677">
    <property type="term" value="F:DNA binding"/>
    <property type="evidence" value="ECO:0007669"/>
    <property type="project" value="InterPro"/>
</dbReference>
<accession>A0A2B3TZV9</accession>
<dbReference type="EMBL" id="NVDG01000023">
    <property type="protein sequence ID" value="PFU42218.1"/>
    <property type="molecule type" value="Genomic_DNA"/>
</dbReference>
<dbReference type="RefSeq" id="WP_098474877.1">
    <property type="nucleotide sequence ID" value="NZ_NVDG01000023.1"/>
</dbReference>
<reference evidence="1 2" key="1">
    <citation type="submission" date="2017-09" db="EMBL/GenBank/DDBJ databases">
        <title>Large-scale bioinformatics analysis of Bacillus genomes uncovers conserved roles of natural products in bacterial physiology.</title>
        <authorList>
            <consortium name="Agbiome Team Llc"/>
            <person name="Bleich R.M."/>
            <person name="Grubbs K.J."/>
            <person name="Santa Maria K.C."/>
            <person name="Allen S.E."/>
            <person name="Farag S."/>
            <person name="Shank E.A."/>
            <person name="Bowers A."/>
        </authorList>
    </citation>
    <scope>NUCLEOTIDE SEQUENCE [LARGE SCALE GENOMIC DNA]</scope>
    <source>
        <strain evidence="1 2">AFS061806</strain>
    </source>
</reference>